<keyword evidence="3" id="KW-1185">Reference proteome</keyword>
<proteinExistence type="predicted"/>
<evidence type="ECO:0000313" key="2">
    <source>
        <dbReference type="EMBL" id="KAK0475001.1"/>
    </source>
</evidence>
<comment type="caution">
    <text evidence="2">The sequence shown here is derived from an EMBL/GenBank/DDBJ whole genome shotgun (WGS) entry which is preliminary data.</text>
</comment>
<protein>
    <submittedName>
        <fullName evidence="2">Uncharacterized protein</fullName>
    </submittedName>
</protein>
<evidence type="ECO:0000313" key="3">
    <source>
        <dbReference type="Proteomes" id="UP001175228"/>
    </source>
</evidence>
<feature type="non-terminal residue" evidence="2">
    <location>
        <position position="1"/>
    </location>
</feature>
<name>A0AA39T9Y2_9AGAR</name>
<reference evidence="2" key="1">
    <citation type="submission" date="2023-06" db="EMBL/GenBank/DDBJ databases">
        <authorList>
            <consortium name="Lawrence Berkeley National Laboratory"/>
            <person name="Ahrendt S."/>
            <person name="Sahu N."/>
            <person name="Indic B."/>
            <person name="Wong-Bajracharya J."/>
            <person name="Merenyi Z."/>
            <person name="Ke H.-M."/>
            <person name="Monk M."/>
            <person name="Kocsube S."/>
            <person name="Drula E."/>
            <person name="Lipzen A."/>
            <person name="Balint B."/>
            <person name="Henrissat B."/>
            <person name="Andreopoulos B."/>
            <person name="Martin F.M."/>
            <person name="Harder C.B."/>
            <person name="Rigling D."/>
            <person name="Ford K.L."/>
            <person name="Foster G.D."/>
            <person name="Pangilinan J."/>
            <person name="Papanicolaou A."/>
            <person name="Barry K."/>
            <person name="LaButti K."/>
            <person name="Viragh M."/>
            <person name="Koriabine M."/>
            <person name="Yan M."/>
            <person name="Riley R."/>
            <person name="Champramary S."/>
            <person name="Plett K.L."/>
            <person name="Tsai I.J."/>
            <person name="Slot J."/>
            <person name="Sipos G."/>
            <person name="Plett J."/>
            <person name="Nagy L.G."/>
            <person name="Grigoriev I.V."/>
        </authorList>
    </citation>
    <scope>NUCLEOTIDE SEQUENCE</scope>
    <source>
        <strain evidence="2">HWK02</strain>
    </source>
</reference>
<sequence>RHGFFPHHPYRSVYLGAPFLPRDTLDAAVYDRRSVVETCRRQRHKGRRSNASSVTARNRDGLVRTPYGGDGSLYSSI</sequence>
<accession>A0AA39T9Y2</accession>
<evidence type="ECO:0000256" key="1">
    <source>
        <dbReference type="SAM" id="MobiDB-lite"/>
    </source>
</evidence>
<feature type="non-terminal residue" evidence="2">
    <location>
        <position position="77"/>
    </location>
</feature>
<dbReference type="Proteomes" id="UP001175228">
    <property type="component" value="Unassembled WGS sequence"/>
</dbReference>
<gene>
    <name evidence="2" type="ORF">EDD18DRAFT_1470531</name>
</gene>
<organism evidence="2 3">
    <name type="scientific">Armillaria luteobubalina</name>
    <dbReference type="NCBI Taxonomy" id="153913"/>
    <lineage>
        <taxon>Eukaryota</taxon>
        <taxon>Fungi</taxon>
        <taxon>Dikarya</taxon>
        <taxon>Basidiomycota</taxon>
        <taxon>Agaricomycotina</taxon>
        <taxon>Agaricomycetes</taxon>
        <taxon>Agaricomycetidae</taxon>
        <taxon>Agaricales</taxon>
        <taxon>Marasmiineae</taxon>
        <taxon>Physalacriaceae</taxon>
        <taxon>Armillaria</taxon>
    </lineage>
</organism>
<feature type="region of interest" description="Disordered" evidence="1">
    <location>
        <begin position="40"/>
        <end position="77"/>
    </location>
</feature>
<dbReference type="EMBL" id="JAUEPU010000160">
    <property type="protein sequence ID" value="KAK0475001.1"/>
    <property type="molecule type" value="Genomic_DNA"/>
</dbReference>
<dbReference type="AlphaFoldDB" id="A0AA39T9Y2"/>